<evidence type="ECO:0008006" key="3">
    <source>
        <dbReference type="Google" id="ProtNLM"/>
    </source>
</evidence>
<proteinExistence type="predicted"/>
<sequence length="282" mass="31688">MINIQELLADSKSKLHPVKGLWFLIQWSPDDYSMERFNIGVAFQSDKGEREVKLCNSAKMLSSWYGQDLSKQLNIIRKVATYTFKSQFPSNIVSDYFFENGIHYQSMGFAQGDVIENVLNLLYRDAVIMGRRVNDSAREPYTTTRRVISLVKDALSEIDGLSDLMPDDPMIETKSGIAVKVPVQYKNNAGTIVSADYGTSDSVENELLRSFRDVDLIIGGNEFSNVNSFLLLPAGNKRDSKKIDDLVGDYISSLKTKGVMTLTANQPTSLAHEINDWYKKVA</sequence>
<dbReference type="RefSeq" id="WP_063616044.1">
    <property type="nucleotide sequence ID" value="NZ_FKDK01000005.1"/>
</dbReference>
<dbReference type="Proteomes" id="UP000077063">
    <property type="component" value="Unassembled WGS sequence"/>
</dbReference>
<evidence type="ECO:0000313" key="1">
    <source>
        <dbReference type="EMBL" id="SAA32437.1"/>
    </source>
</evidence>
<reference evidence="1 2" key="1">
    <citation type="submission" date="2016-03" db="EMBL/GenBank/DDBJ databases">
        <authorList>
            <consortium name="Pathogen Informatics"/>
        </authorList>
    </citation>
    <scope>NUCLEOTIDE SEQUENCE [LARGE SCALE GENOMIC DNA]</scope>
    <source>
        <strain evidence="2">e2161</strain>
    </source>
</reference>
<keyword evidence="2" id="KW-1185">Reference proteome</keyword>
<gene>
    <name evidence="1" type="ORF">SAMEA2273443_01578</name>
</gene>
<protein>
    <recommendedName>
        <fullName evidence="3">DUF1828 domain-containing protein</fullName>
    </recommendedName>
</protein>
<accession>A0ABY0IZL1</accession>
<dbReference type="EMBL" id="FKDK01000005">
    <property type="protein sequence ID" value="SAA32437.1"/>
    <property type="molecule type" value="Genomic_DNA"/>
</dbReference>
<comment type="caution">
    <text evidence="1">The sequence shown here is derived from an EMBL/GenBank/DDBJ whole genome shotgun (WGS) entry which is preliminary data.</text>
</comment>
<evidence type="ECO:0000313" key="2">
    <source>
        <dbReference type="Proteomes" id="UP000077063"/>
    </source>
</evidence>
<name>A0ABY0IZL1_9ENTR</name>
<organism evidence="1 2">
    <name type="scientific">Enterobacter roggenkampii</name>
    <dbReference type="NCBI Taxonomy" id="1812935"/>
    <lineage>
        <taxon>Bacteria</taxon>
        <taxon>Pseudomonadati</taxon>
        <taxon>Pseudomonadota</taxon>
        <taxon>Gammaproteobacteria</taxon>
        <taxon>Enterobacterales</taxon>
        <taxon>Enterobacteriaceae</taxon>
        <taxon>Enterobacter</taxon>
        <taxon>Enterobacter cloacae complex</taxon>
    </lineage>
</organism>